<dbReference type="EMBL" id="QZFU01000019">
    <property type="protein sequence ID" value="RJO75267.1"/>
    <property type="molecule type" value="Genomic_DNA"/>
</dbReference>
<accession>A0A3A4L0G7</accession>
<evidence type="ECO:0000313" key="2">
    <source>
        <dbReference type="Proteomes" id="UP000266677"/>
    </source>
</evidence>
<proteinExistence type="predicted"/>
<gene>
    <name evidence="1" type="ORF">D5S18_14735</name>
</gene>
<dbReference type="Proteomes" id="UP000266677">
    <property type="component" value="Unassembled WGS sequence"/>
</dbReference>
<dbReference type="OrthoDB" id="1099523at2"/>
<evidence type="ECO:0008006" key="3">
    <source>
        <dbReference type="Google" id="ProtNLM"/>
    </source>
</evidence>
<evidence type="ECO:0000313" key="1">
    <source>
        <dbReference type="EMBL" id="RJO75267.1"/>
    </source>
</evidence>
<protein>
    <recommendedName>
        <fullName evidence="3">Serine/threonine protein kinase</fullName>
    </recommendedName>
</protein>
<reference evidence="1 2" key="1">
    <citation type="submission" date="2018-09" db="EMBL/GenBank/DDBJ databases">
        <title>YIM PH21274 draft genome.</title>
        <authorList>
            <person name="Miao C."/>
        </authorList>
    </citation>
    <scope>NUCLEOTIDE SEQUENCE [LARGE SCALE GENOMIC DNA]</scope>
    <source>
        <strain evidence="1 2">YIM PH 21724</strain>
    </source>
</reference>
<name>A0A3A4L0G7_9NOCA</name>
<comment type="caution">
    <text evidence="1">The sequence shown here is derived from an EMBL/GenBank/DDBJ whole genome shotgun (WGS) entry which is preliminary data.</text>
</comment>
<sequence length="120" mass="12626">MPLASAASTPAEACGSGFREIDHHDLPLGTVYLFYNGSDNCVVTWKNSYSGTPTIVSAGIQLADQPSTKVSDSGSDYKYYAGPVKISAGGKCIQWDGEAQKPGNVATIDNYWKSGSSHCG</sequence>
<keyword evidence="2" id="KW-1185">Reference proteome</keyword>
<dbReference type="AlphaFoldDB" id="A0A3A4L0G7"/>
<organism evidence="1 2">
    <name type="scientific">Nocardia panacis</name>
    <dbReference type="NCBI Taxonomy" id="2340916"/>
    <lineage>
        <taxon>Bacteria</taxon>
        <taxon>Bacillati</taxon>
        <taxon>Actinomycetota</taxon>
        <taxon>Actinomycetes</taxon>
        <taxon>Mycobacteriales</taxon>
        <taxon>Nocardiaceae</taxon>
        <taxon>Nocardia</taxon>
    </lineage>
</organism>